<dbReference type="Proteomes" id="UP001597102">
    <property type="component" value="Unassembled WGS sequence"/>
</dbReference>
<feature type="transmembrane region" description="Helical" evidence="5">
    <location>
        <begin position="210"/>
        <end position="231"/>
    </location>
</feature>
<keyword evidence="7" id="KW-1185">Reference proteome</keyword>
<dbReference type="RefSeq" id="WP_379090519.1">
    <property type="nucleotide sequence ID" value="NZ_JBHTJO010000001.1"/>
</dbReference>
<keyword evidence="5" id="KW-1003">Cell membrane</keyword>
<feature type="transmembrane region" description="Helical" evidence="5">
    <location>
        <begin position="132"/>
        <end position="151"/>
    </location>
</feature>
<dbReference type="PANTHER" id="PTHR31154">
    <property type="entry name" value="MEMBRANE TRANSPORTER PROTEIN"/>
    <property type="match status" value="1"/>
</dbReference>
<reference evidence="7" key="1">
    <citation type="journal article" date="2019" name="Int. J. Syst. Evol. Microbiol.">
        <title>The Global Catalogue of Microorganisms (GCM) 10K type strain sequencing project: providing services to taxonomists for standard genome sequencing and annotation.</title>
        <authorList>
            <consortium name="The Broad Institute Genomics Platform"/>
            <consortium name="The Broad Institute Genome Sequencing Center for Infectious Disease"/>
            <person name="Wu L."/>
            <person name="Ma J."/>
        </authorList>
    </citation>
    <scope>NUCLEOTIDE SEQUENCE [LARGE SCALE GENOMIC DNA]</scope>
    <source>
        <strain evidence="7">CCUG 61697</strain>
    </source>
</reference>
<keyword evidence="3 5" id="KW-1133">Transmembrane helix</keyword>
<feature type="transmembrane region" description="Helical" evidence="5">
    <location>
        <begin position="243"/>
        <end position="262"/>
    </location>
</feature>
<evidence type="ECO:0000256" key="3">
    <source>
        <dbReference type="ARBA" id="ARBA00022989"/>
    </source>
</evidence>
<name>A0ABW3JDU9_9HYPH</name>
<sequence length="326" mass="35986">MFFQSWIFRTWFAAMLLLWLVLFASLTSLSFLIDNWFYPAIMVLGAFVAGLTSEGGGAVAFPVLSVFLDIDRATARDFSLMIQSVGMTSASVWILSRKGADLAAYAPVLWFAPVCLVGFVFGMVLLQGIPTFVIQALFLSLITTFALAYVWSRHRGERMTLQVRSHADRISLAAVLFLGGICASLFGTGADIVLYTLLVTRFRMDEKVATHQSIMLMAAVSVAGSFYRAVFDAGLTEHQVQTWLCAYPVVLIMAPFGSYVLTRLRTDWMLWGIVALNVFQLAYFNLKAPGLEKAALSAGFSAILFAIFWLTLARMAAPSVRESAKR</sequence>
<feature type="transmembrane region" description="Helical" evidence="5">
    <location>
        <begin position="102"/>
        <end position="126"/>
    </location>
</feature>
<evidence type="ECO:0000256" key="2">
    <source>
        <dbReference type="ARBA" id="ARBA00022692"/>
    </source>
</evidence>
<evidence type="ECO:0000256" key="4">
    <source>
        <dbReference type="ARBA" id="ARBA00023136"/>
    </source>
</evidence>
<feature type="transmembrane region" description="Helical" evidence="5">
    <location>
        <begin position="40"/>
        <end position="66"/>
    </location>
</feature>
<protein>
    <recommendedName>
        <fullName evidence="5">Probable membrane transporter protein</fullName>
    </recommendedName>
</protein>
<evidence type="ECO:0000256" key="5">
    <source>
        <dbReference type="RuleBase" id="RU363041"/>
    </source>
</evidence>
<accession>A0ABW3JDU9</accession>
<organism evidence="6 7">
    <name type="scientific">Methyloligella solikamskensis</name>
    <dbReference type="NCBI Taxonomy" id="1177756"/>
    <lineage>
        <taxon>Bacteria</taxon>
        <taxon>Pseudomonadati</taxon>
        <taxon>Pseudomonadota</taxon>
        <taxon>Alphaproteobacteria</taxon>
        <taxon>Hyphomicrobiales</taxon>
        <taxon>Hyphomicrobiaceae</taxon>
        <taxon>Methyloligella</taxon>
    </lineage>
</organism>
<keyword evidence="4 5" id="KW-0472">Membrane</keyword>
<evidence type="ECO:0000313" key="7">
    <source>
        <dbReference type="Proteomes" id="UP001597102"/>
    </source>
</evidence>
<comment type="caution">
    <text evidence="6">The sequence shown here is derived from an EMBL/GenBank/DDBJ whole genome shotgun (WGS) entry which is preliminary data.</text>
</comment>
<dbReference type="Pfam" id="PF01925">
    <property type="entry name" value="TauE"/>
    <property type="match status" value="1"/>
</dbReference>
<dbReference type="PANTHER" id="PTHR31154:SF4">
    <property type="entry name" value="MEMBRANE TRANSPORTER PROTEIN"/>
    <property type="match status" value="1"/>
</dbReference>
<evidence type="ECO:0000256" key="1">
    <source>
        <dbReference type="ARBA" id="ARBA00004141"/>
    </source>
</evidence>
<dbReference type="InterPro" id="IPR002781">
    <property type="entry name" value="TM_pro_TauE-like"/>
</dbReference>
<keyword evidence="2 5" id="KW-0812">Transmembrane</keyword>
<comment type="subcellular location">
    <subcellularLocation>
        <location evidence="5">Cell membrane</location>
        <topology evidence="5">Multi-pass membrane protein</topology>
    </subcellularLocation>
    <subcellularLocation>
        <location evidence="1">Membrane</location>
        <topology evidence="1">Multi-pass membrane protein</topology>
    </subcellularLocation>
</comment>
<feature type="transmembrane region" description="Helical" evidence="5">
    <location>
        <begin position="12"/>
        <end position="33"/>
    </location>
</feature>
<feature type="transmembrane region" description="Helical" evidence="5">
    <location>
        <begin position="78"/>
        <end position="95"/>
    </location>
</feature>
<evidence type="ECO:0000313" key="6">
    <source>
        <dbReference type="EMBL" id="MFD0988010.1"/>
    </source>
</evidence>
<gene>
    <name evidence="6" type="ORF">ACFQ2F_12975</name>
</gene>
<comment type="similarity">
    <text evidence="5">Belongs to the 4-toluene sulfonate uptake permease (TSUP) (TC 2.A.102) family.</text>
</comment>
<feature type="transmembrane region" description="Helical" evidence="5">
    <location>
        <begin position="298"/>
        <end position="317"/>
    </location>
</feature>
<dbReference type="EMBL" id="JBHTJO010000001">
    <property type="protein sequence ID" value="MFD0988010.1"/>
    <property type="molecule type" value="Genomic_DNA"/>
</dbReference>
<feature type="transmembrane region" description="Helical" evidence="5">
    <location>
        <begin position="172"/>
        <end position="198"/>
    </location>
</feature>
<proteinExistence type="inferred from homology"/>